<keyword evidence="3 5" id="KW-0159">Chromosome partition</keyword>
<reference evidence="6 7" key="1">
    <citation type="submission" date="2011-04" db="EMBL/GenBank/DDBJ databases">
        <authorList>
            <person name="Muzny D."/>
            <person name="Qin X."/>
            <person name="Deng J."/>
            <person name="Jiang H."/>
            <person name="Liu Y."/>
            <person name="Qu J."/>
            <person name="Song X.-Z."/>
            <person name="Zhang L."/>
            <person name="Thornton R."/>
            <person name="Coyle M."/>
            <person name="Francisco L."/>
            <person name="Jackson L."/>
            <person name="Javaid M."/>
            <person name="Korchina V."/>
            <person name="Kovar C."/>
            <person name="Mata R."/>
            <person name="Mathew T."/>
            <person name="Ngo R."/>
            <person name="Nguyen L."/>
            <person name="Nguyen N."/>
            <person name="Okwuonu G."/>
            <person name="Ongeri F."/>
            <person name="Pham C."/>
            <person name="Simmons D."/>
            <person name="Wilczek-Boney K."/>
            <person name="Hale W."/>
            <person name="Jakkamsetti A."/>
            <person name="Pham P."/>
            <person name="Ruth R."/>
            <person name="San Lucas F."/>
            <person name="Warren J."/>
            <person name="Zhang J."/>
            <person name="Zhao Z."/>
            <person name="Zhou C."/>
            <person name="Zhu D."/>
            <person name="Lee S."/>
            <person name="Bess C."/>
            <person name="Blankenburg K."/>
            <person name="Forbes L."/>
            <person name="Fu Q."/>
            <person name="Gubbala S."/>
            <person name="Hirani K."/>
            <person name="Jayaseelan J.C."/>
            <person name="Lara F."/>
            <person name="Munidasa M."/>
            <person name="Palculict T."/>
            <person name="Patil S."/>
            <person name="Pu L.-L."/>
            <person name="Saada N."/>
            <person name="Tang L."/>
            <person name="Weissenberger G."/>
            <person name="Zhu Y."/>
            <person name="Hemphill L."/>
            <person name="Shang Y."/>
            <person name="Youmans B."/>
            <person name="Ayvaz T."/>
            <person name="Ross M."/>
            <person name="Santibanez J."/>
            <person name="Aqrawi P."/>
            <person name="Gross S."/>
            <person name="Joshi V."/>
            <person name="Fowler G."/>
            <person name="Nazareth L."/>
            <person name="Reid J."/>
            <person name="Worley K."/>
            <person name="Petrosino J."/>
            <person name="Highlander S."/>
            <person name="Gibbs R."/>
        </authorList>
    </citation>
    <scope>NUCLEOTIDE SEQUENCE [LARGE SCALE GENOMIC DNA]</scope>
    <source>
        <strain evidence="6 7">2681</strain>
    </source>
</reference>
<dbReference type="NCBIfam" id="TIGR00281">
    <property type="entry name" value="SMC-Scp complex subunit ScpB"/>
    <property type="match status" value="1"/>
</dbReference>
<dbReference type="RefSeq" id="WP_009497178.1">
    <property type="nucleotide sequence ID" value="NZ_GL982997.1"/>
</dbReference>
<comment type="subunit">
    <text evidence="5">Homodimer. Homodimerization may be required to stabilize the binding of ScpA to the Smc head domains. Component of a cohesin-like complex composed of ScpA, ScpB and the Smc homodimer, in which ScpA and ScpB bind to the head domain of Smc. The presence of the three proteins is required for the association of the complex with DNA.</text>
</comment>
<evidence type="ECO:0000313" key="6">
    <source>
        <dbReference type="EMBL" id="EGQ27503.1"/>
    </source>
</evidence>
<name>F9DNW4_9BACL</name>
<dbReference type="Gene3D" id="1.10.10.10">
    <property type="entry name" value="Winged helix-like DNA-binding domain superfamily/Winged helix DNA-binding domain"/>
    <property type="match status" value="2"/>
</dbReference>
<evidence type="ECO:0000256" key="5">
    <source>
        <dbReference type="HAMAP-Rule" id="MF_01804"/>
    </source>
</evidence>
<proteinExistence type="inferred from homology"/>
<dbReference type="InterPro" id="IPR005234">
    <property type="entry name" value="ScpB_csome_segregation"/>
</dbReference>
<dbReference type="eggNOG" id="COG1386">
    <property type="taxonomic scope" value="Bacteria"/>
</dbReference>
<dbReference type="GO" id="GO:0006260">
    <property type="term" value="P:DNA replication"/>
    <property type="evidence" value="ECO:0007669"/>
    <property type="project" value="UniProtKB-UniRule"/>
</dbReference>
<dbReference type="PIRSF" id="PIRSF019345">
    <property type="entry name" value="ScpB"/>
    <property type="match status" value="1"/>
</dbReference>
<comment type="function">
    <text evidence="5">Participates in chromosomal partition during cell division. May act via the formation of a condensin-like complex containing Smc and ScpA that pull DNA away from mid-cell into both cell halves.</text>
</comment>
<dbReference type="InterPro" id="IPR036388">
    <property type="entry name" value="WH-like_DNA-bd_sf"/>
</dbReference>
<dbReference type="PANTHER" id="PTHR34298:SF2">
    <property type="entry name" value="SEGREGATION AND CONDENSATION PROTEIN B"/>
    <property type="match status" value="1"/>
</dbReference>
<dbReference type="HOGENOM" id="CLU_045647_5_3_9"/>
<comment type="similarity">
    <text evidence="5">Belongs to the ScpB family.</text>
</comment>
<dbReference type="GO" id="GO:0051301">
    <property type="term" value="P:cell division"/>
    <property type="evidence" value="ECO:0007669"/>
    <property type="project" value="UniProtKB-KW"/>
</dbReference>
<organism evidence="6 7">
    <name type="scientific">Sporosarcina newyorkensis 2681</name>
    <dbReference type="NCBI Taxonomy" id="1027292"/>
    <lineage>
        <taxon>Bacteria</taxon>
        <taxon>Bacillati</taxon>
        <taxon>Bacillota</taxon>
        <taxon>Bacilli</taxon>
        <taxon>Bacillales</taxon>
        <taxon>Caryophanaceae</taxon>
        <taxon>Sporosarcina</taxon>
    </lineage>
</organism>
<evidence type="ECO:0000256" key="1">
    <source>
        <dbReference type="ARBA" id="ARBA00022490"/>
    </source>
</evidence>
<comment type="caution">
    <text evidence="6">The sequence shown here is derived from an EMBL/GenBank/DDBJ whole genome shotgun (WGS) entry which is preliminary data.</text>
</comment>
<dbReference type="AlphaFoldDB" id="F9DNW4"/>
<accession>F9DNW4</accession>
<dbReference type="GO" id="GO:0005737">
    <property type="term" value="C:cytoplasm"/>
    <property type="evidence" value="ECO:0007669"/>
    <property type="project" value="UniProtKB-SubCell"/>
</dbReference>
<evidence type="ECO:0000313" key="7">
    <source>
        <dbReference type="Proteomes" id="UP000005316"/>
    </source>
</evidence>
<dbReference type="Pfam" id="PF04079">
    <property type="entry name" value="SMC_ScpB"/>
    <property type="match status" value="1"/>
</dbReference>
<keyword evidence="1 5" id="KW-0963">Cytoplasm</keyword>
<comment type="subcellular location">
    <subcellularLocation>
        <location evidence="5">Cytoplasm</location>
    </subcellularLocation>
    <text evidence="5">Associated with two foci at the outer edges of the nucleoid region in young cells, and at four foci within both cell halves in older cells.</text>
</comment>
<evidence type="ECO:0000256" key="2">
    <source>
        <dbReference type="ARBA" id="ARBA00022618"/>
    </source>
</evidence>
<keyword evidence="2 5" id="KW-0132">Cell division</keyword>
<dbReference type="InterPro" id="IPR036390">
    <property type="entry name" value="WH_DNA-bd_sf"/>
</dbReference>
<keyword evidence="4 5" id="KW-0131">Cell cycle</keyword>
<dbReference type="HAMAP" id="MF_01804">
    <property type="entry name" value="ScpB"/>
    <property type="match status" value="1"/>
</dbReference>
<dbReference type="STRING" id="759851.SAMN04244570_0471"/>
<dbReference type="Proteomes" id="UP000005316">
    <property type="component" value="Unassembled WGS sequence"/>
</dbReference>
<evidence type="ECO:0000256" key="3">
    <source>
        <dbReference type="ARBA" id="ARBA00022829"/>
    </source>
</evidence>
<protein>
    <recommendedName>
        <fullName evidence="5">Segregation and condensation protein B</fullName>
    </recommendedName>
</protein>
<dbReference type="SUPFAM" id="SSF46785">
    <property type="entry name" value="Winged helix' DNA-binding domain"/>
    <property type="match status" value="2"/>
</dbReference>
<evidence type="ECO:0000256" key="4">
    <source>
        <dbReference type="ARBA" id="ARBA00023306"/>
    </source>
</evidence>
<dbReference type="EMBL" id="AFPZ01000015">
    <property type="protein sequence ID" value="EGQ27503.1"/>
    <property type="molecule type" value="Genomic_DNA"/>
</dbReference>
<dbReference type="PANTHER" id="PTHR34298">
    <property type="entry name" value="SEGREGATION AND CONDENSATION PROTEIN B"/>
    <property type="match status" value="1"/>
</dbReference>
<gene>
    <name evidence="5 6" type="primary">scpB</name>
    <name evidence="6" type="ORF">HMPREF9372_0494</name>
</gene>
<sequence length="205" mass="22923">MYKLEIESQLLSMTESFLFVAGEEGLTLTHLAALLERNEDETLKILTALHEDYDQDSKRGITLKSYGGSYRLVTKSELADEIKKMLENPKPSTFTQAALEVLAIIAYKQPVTRVEVDDLRGVKSERALHSLTGKGFVAEVGRMEGPGRPILYGTTDFFLDRFGLASLKELPPLSLEEEKEPEDPDLFMTKFQEAFSIQDEGGNDA</sequence>
<dbReference type="GO" id="GO:0051304">
    <property type="term" value="P:chromosome separation"/>
    <property type="evidence" value="ECO:0007669"/>
    <property type="project" value="InterPro"/>
</dbReference>